<proteinExistence type="predicted"/>
<dbReference type="RefSeq" id="WP_226576026.1">
    <property type="nucleotide sequence ID" value="NZ_BLAY01000013.1"/>
</dbReference>
<reference evidence="1" key="1">
    <citation type="submission" date="2019-10" db="EMBL/GenBank/DDBJ databases">
        <title>Draft genome sequece of Microseira wollei NIES-4236.</title>
        <authorList>
            <person name="Yamaguchi H."/>
            <person name="Suzuki S."/>
            <person name="Kawachi M."/>
        </authorList>
    </citation>
    <scope>NUCLEOTIDE SEQUENCE</scope>
    <source>
        <strain evidence="1">NIES-4236</strain>
    </source>
</reference>
<keyword evidence="2" id="KW-1185">Reference proteome</keyword>
<evidence type="ECO:0000313" key="2">
    <source>
        <dbReference type="Proteomes" id="UP001050975"/>
    </source>
</evidence>
<dbReference type="AlphaFoldDB" id="A0AAV3X552"/>
<gene>
    <name evidence="1" type="ORF">MiSe_11990</name>
</gene>
<dbReference type="Pfam" id="PF11218">
    <property type="entry name" value="DUF3011"/>
    <property type="match status" value="1"/>
</dbReference>
<protein>
    <recommendedName>
        <fullName evidence="3">DUF3011 domain-containing protein</fullName>
    </recommendedName>
</protein>
<dbReference type="InterPro" id="IPR021381">
    <property type="entry name" value="DUF3011"/>
</dbReference>
<name>A0AAV3X552_9CYAN</name>
<dbReference type="Proteomes" id="UP001050975">
    <property type="component" value="Unassembled WGS sequence"/>
</dbReference>
<comment type="caution">
    <text evidence="1">The sequence shown here is derived from an EMBL/GenBank/DDBJ whole genome shotgun (WGS) entry which is preliminary data.</text>
</comment>
<accession>A0AAV3X552</accession>
<organism evidence="1 2">
    <name type="scientific">Microseira wollei NIES-4236</name>
    <dbReference type="NCBI Taxonomy" id="2530354"/>
    <lineage>
        <taxon>Bacteria</taxon>
        <taxon>Bacillati</taxon>
        <taxon>Cyanobacteriota</taxon>
        <taxon>Cyanophyceae</taxon>
        <taxon>Oscillatoriophycideae</taxon>
        <taxon>Aerosakkonematales</taxon>
        <taxon>Aerosakkonemataceae</taxon>
        <taxon>Microseira</taxon>
    </lineage>
</organism>
<evidence type="ECO:0008006" key="3">
    <source>
        <dbReference type="Google" id="ProtNLM"/>
    </source>
</evidence>
<sequence length="134" mass="16049">MANLWRKIALTGVTATVAIAFNIIGAKPASAQTSVRCESIDYEYNECPLDTRGGVTLEVDVHSREYCRLNRNWGTGRGFVWVDNGCRATFRSVRRWEYDNDDDYYRDRDRRNYRRYRRHPQPRRYRRRSPVRCY</sequence>
<dbReference type="EMBL" id="BLAY01000013">
    <property type="protein sequence ID" value="GET36448.1"/>
    <property type="molecule type" value="Genomic_DNA"/>
</dbReference>
<evidence type="ECO:0000313" key="1">
    <source>
        <dbReference type="EMBL" id="GET36448.1"/>
    </source>
</evidence>